<reference evidence="4 5" key="2">
    <citation type="submission" date="2024-05" db="EMBL/GenBank/DDBJ databases">
        <authorList>
            <person name="Chen Y."/>
            <person name="Shah S."/>
            <person name="Dougan E. K."/>
            <person name="Thang M."/>
            <person name="Chan C."/>
        </authorList>
    </citation>
    <scope>NUCLEOTIDE SEQUENCE [LARGE SCALE GENOMIC DNA]</scope>
</reference>
<feature type="coiled-coil region" evidence="1">
    <location>
        <begin position="399"/>
        <end position="506"/>
    </location>
</feature>
<feature type="compositionally biased region" description="Acidic residues" evidence="2">
    <location>
        <begin position="23"/>
        <end position="32"/>
    </location>
</feature>
<dbReference type="AlphaFoldDB" id="A0A9P1D1D2"/>
<evidence type="ECO:0000313" key="5">
    <source>
        <dbReference type="Proteomes" id="UP001152797"/>
    </source>
</evidence>
<gene>
    <name evidence="3" type="ORF">C1SCF055_LOCUS27623</name>
</gene>
<keyword evidence="5" id="KW-1185">Reference proteome</keyword>
<comment type="caution">
    <text evidence="3">The sequence shown here is derived from an EMBL/GenBank/DDBJ whole genome shotgun (WGS) entry which is preliminary data.</text>
</comment>
<evidence type="ECO:0000313" key="3">
    <source>
        <dbReference type="EMBL" id="CAI4001589.1"/>
    </source>
</evidence>
<dbReference type="OrthoDB" id="270930at2759"/>
<evidence type="ECO:0000256" key="1">
    <source>
        <dbReference type="SAM" id="Coils"/>
    </source>
</evidence>
<feature type="region of interest" description="Disordered" evidence="2">
    <location>
        <begin position="1"/>
        <end position="58"/>
    </location>
</feature>
<accession>A0A9P1D1D2</accession>
<dbReference type="Proteomes" id="UP001152797">
    <property type="component" value="Unassembled WGS sequence"/>
</dbReference>
<name>A0A9P1D1D2_9DINO</name>
<dbReference type="EMBL" id="CAMXCT020002968">
    <property type="protein sequence ID" value="CAL1154964.1"/>
    <property type="molecule type" value="Genomic_DNA"/>
</dbReference>
<feature type="region of interest" description="Disordered" evidence="2">
    <location>
        <begin position="173"/>
        <end position="204"/>
    </location>
</feature>
<proteinExistence type="predicted"/>
<evidence type="ECO:0000256" key="2">
    <source>
        <dbReference type="SAM" id="MobiDB-lite"/>
    </source>
</evidence>
<dbReference type="EMBL" id="CAMXCT010002968">
    <property type="protein sequence ID" value="CAI4001589.1"/>
    <property type="molecule type" value="Genomic_DNA"/>
</dbReference>
<protein>
    <submittedName>
        <fullName evidence="4">Endoplasmic reticulum-Golgi intermediate compartment protein 3</fullName>
    </submittedName>
</protein>
<keyword evidence="1" id="KW-0175">Coiled coil</keyword>
<sequence>MVLIEEQEESEMQAPGEAFHEANEDEGLEDLEPFQGSPVEMDDLEFSSESPTSPGARFQLDEAPEADAPEVTHGEELRQALWHLAHAQRSLSCVSSDISIENLERLYAVRRALQDDLEISTSWTVDDRLQALLKLHSQALEDRRRAEEKCETLQPEVLMLKRSINEILRRMPSKAPSLHPQGDQDAEAQSRSSRLQAVEQAMKQRAVHAEKAKERLLTEDQLLSANLNVAKHVLREAVQEGQRLEDMRDEAATEVFRACRALAQLSHLELLGKQQPKRYQKAKELESFLAKSAAAPWRLTALHQPPQTGSAGTTSATVALLDPEAYRLNRESATAQADKDLEAAMELHSVTRDELKREYQEEVHRQKEAEHTFAAELQSLKERLQQRRNGVDSAMASHLAEKERRLQEAQRQLTLELRQIETEERSNQEALRQEVIRAKKRLEQASATAKQQLDLHLARVKADCRELLRGTAIQWEKAVLQERKALKEAQARREKWQKRVDASRNAFRGHCAKTGVYARSMDASRRAILDCLVPRAKVGDLSDPNG</sequence>
<evidence type="ECO:0000313" key="4">
    <source>
        <dbReference type="EMBL" id="CAL4788901.1"/>
    </source>
</evidence>
<organism evidence="3">
    <name type="scientific">Cladocopium goreaui</name>
    <dbReference type="NCBI Taxonomy" id="2562237"/>
    <lineage>
        <taxon>Eukaryota</taxon>
        <taxon>Sar</taxon>
        <taxon>Alveolata</taxon>
        <taxon>Dinophyceae</taxon>
        <taxon>Suessiales</taxon>
        <taxon>Symbiodiniaceae</taxon>
        <taxon>Cladocopium</taxon>
    </lineage>
</organism>
<feature type="compositionally biased region" description="Acidic residues" evidence="2">
    <location>
        <begin position="1"/>
        <end position="11"/>
    </location>
</feature>
<dbReference type="EMBL" id="CAMXCT030002968">
    <property type="protein sequence ID" value="CAL4788901.1"/>
    <property type="molecule type" value="Genomic_DNA"/>
</dbReference>
<reference evidence="3" key="1">
    <citation type="submission" date="2022-10" db="EMBL/GenBank/DDBJ databases">
        <authorList>
            <person name="Chen Y."/>
            <person name="Dougan E. K."/>
            <person name="Chan C."/>
            <person name="Rhodes N."/>
            <person name="Thang M."/>
        </authorList>
    </citation>
    <scope>NUCLEOTIDE SEQUENCE</scope>
</reference>